<evidence type="ECO:0000256" key="1">
    <source>
        <dbReference type="SAM" id="SignalP"/>
    </source>
</evidence>
<organism evidence="3 4">
    <name type="scientific">Lacibacter luteus</name>
    <dbReference type="NCBI Taxonomy" id="2508719"/>
    <lineage>
        <taxon>Bacteria</taxon>
        <taxon>Pseudomonadati</taxon>
        <taxon>Bacteroidota</taxon>
        <taxon>Chitinophagia</taxon>
        <taxon>Chitinophagales</taxon>
        <taxon>Chitinophagaceae</taxon>
        <taxon>Lacibacter</taxon>
    </lineage>
</organism>
<feature type="domain" description="Lipid/polyisoprenoid-binding YceI-like" evidence="2">
    <location>
        <begin position="55"/>
        <end position="178"/>
    </location>
</feature>
<protein>
    <submittedName>
        <fullName evidence="3">YceI family protein</fullName>
    </submittedName>
</protein>
<accession>A0A4Q1CEH9</accession>
<dbReference type="InterPro" id="IPR007372">
    <property type="entry name" value="Lipid/polyisoprenoid-bd_YceI"/>
</dbReference>
<dbReference type="InterPro" id="IPR036761">
    <property type="entry name" value="TTHA0802/YceI-like_sf"/>
</dbReference>
<dbReference type="RefSeq" id="WP_129132589.1">
    <property type="nucleotide sequence ID" value="NZ_SDHW01000007.1"/>
</dbReference>
<dbReference type="OrthoDB" id="116832at2"/>
<dbReference type="Proteomes" id="UP000290204">
    <property type="component" value="Unassembled WGS sequence"/>
</dbReference>
<keyword evidence="1" id="KW-0732">Signal</keyword>
<evidence type="ECO:0000313" key="4">
    <source>
        <dbReference type="Proteomes" id="UP000290204"/>
    </source>
</evidence>
<feature type="chain" id="PRO_5020363504" evidence="1">
    <location>
        <begin position="20"/>
        <end position="186"/>
    </location>
</feature>
<dbReference type="Pfam" id="PF04264">
    <property type="entry name" value="YceI"/>
    <property type="match status" value="1"/>
</dbReference>
<dbReference type="Gene3D" id="2.40.128.110">
    <property type="entry name" value="Lipid/polyisoprenoid-binding, YceI-like"/>
    <property type="match status" value="1"/>
</dbReference>
<keyword evidence="4" id="KW-1185">Reference proteome</keyword>
<dbReference type="EMBL" id="SDHW01000007">
    <property type="protein sequence ID" value="RXK58160.1"/>
    <property type="molecule type" value="Genomic_DNA"/>
</dbReference>
<sequence length="186" mass="20253">MKTILLLLCITLSAAAVTAQSKYYTKSGKIYFDATSPKSPENVNAVNKSVICVLDSKTGNLQFSVLMKGFEFERALMQEHFNENYVESNKFPKGEFKGVISNNGAVNYAKDGVYPVKVSGKLTIHGETKAIETNGTLTVKNGKVTATAEFVVTIADYKITVPQLVADKVAKTATIKVDCMLDVLKQ</sequence>
<dbReference type="AlphaFoldDB" id="A0A4Q1CEH9"/>
<comment type="caution">
    <text evidence="3">The sequence shown here is derived from an EMBL/GenBank/DDBJ whole genome shotgun (WGS) entry which is preliminary data.</text>
</comment>
<evidence type="ECO:0000313" key="3">
    <source>
        <dbReference type="EMBL" id="RXK58160.1"/>
    </source>
</evidence>
<name>A0A4Q1CEH9_9BACT</name>
<dbReference type="SUPFAM" id="SSF101874">
    <property type="entry name" value="YceI-like"/>
    <property type="match status" value="1"/>
</dbReference>
<feature type="signal peptide" evidence="1">
    <location>
        <begin position="1"/>
        <end position="19"/>
    </location>
</feature>
<evidence type="ECO:0000259" key="2">
    <source>
        <dbReference type="Pfam" id="PF04264"/>
    </source>
</evidence>
<proteinExistence type="predicted"/>
<gene>
    <name evidence="3" type="ORF">ESA94_19310</name>
</gene>
<reference evidence="3 4" key="1">
    <citation type="submission" date="2019-01" db="EMBL/GenBank/DDBJ databases">
        <title>Lacibacter sp. strain TTM-7.</title>
        <authorList>
            <person name="Chen W.-M."/>
        </authorList>
    </citation>
    <scope>NUCLEOTIDE SEQUENCE [LARGE SCALE GENOMIC DNA]</scope>
    <source>
        <strain evidence="3 4">TTM-7</strain>
    </source>
</reference>